<reference evidence="5" key="1">
    <citation type="journal article" date="2020" name="mSystems">
        <title>Genome- and Community-Level Interaction Insights into Carbon Utilization and Element Cycling Functions of Hydrothermarchaeota in Hydrothermal Sediment.</title>
        <authorList>
            <person name="Zhou Z."/>
            <person name="Liu Y."/>
            <person name="Xu W."/>
            <person name="Pan J."/>
            <person name="Luo Z.H."/>
            <person name="Li M."/>
        </authorList>
    </citation>
    <scope>NUCLEOTIDE SEQUENCE [LARGE SCALE GENOMIC DNA]</scope>
    <source>
        <strain evidence="5">HyVt-345</strain>
    </source>
</reference>
<organism evidence="5">
    <name type="scientific">Pricia antarctica</name>
    <dbReference type="NCBI Taxonomy" id="641691"/>
    <lineage>
        <taxon>Bacteria</taxon>
        <taxon>Pseudomonadati</taxon>
        <taxon>Bacteroidota</taxon>
        <taxon>Flavobacteriia</taxon>
        <taxon>Flavobacteriales</taxon>
        <taxon>Flavobacteriaceae</taxon>
        <taxon>Pricia</taxon>
    </lineage>
</organism>
<gene>
    <name evidence="5" type="ORF">ENH87_21140</name>
</gene>
<evidence type="ECO:0000259" key="4">
    <source>
        <dbReference type="Pfam" id="PF00881"/>
    </source>
</evidence>
<proteinExistence type="inferred from homology"/>
<evidence type="ECO:0000256" key="2">
    <source>
        <dbReference type="ARBA" id="ARBA00023002"/>
    </source>
</evidence>
<dbReference type="EMBL" id="DRGL01000079">
    <property type="protein sequence ID" value="HEA23397.1"/>
    <property type="molecule type" value="Genomic_DNA"/>
</dbReference>
<dbReference type="InterPro" id="IPR000415">
    <property type="entry name" value="Nitroreductase-like"/>
</dbReference>
<evidence type="ECO:0000256" key="3">
    <source>
        <dbReference type="SAM" id="MobiDB-lite"/>
    </source>
</evidence>
<dbReference type="CDD" id="cd02138">
    <property type="entry name" value="TdsD-like"/>
    <property type="match status" value="1"/>
</dbReference>
<sequence>MNQNTQLALAKIADNNHEIYALLKQRYSPRIFSDKEVSENDMNRLFEAVRWSASSNNLQPWRFIYAHKGTEGYDNIMKCLDKFNQDWAINAPVLLLAGYKENKDNGDENFHALHDLGLSLGSMTVQAQYMDIALHHMAGVDWKKAHEEFEVPEGYHISTAIALGYYGGNLDNLSDDLQKQEAAKRERKPQSEFVFKDKWETKEPKK</sequence>
<dbReference type="Proteomes" id="UP000886191">
    <property type="component" value="Unassembled WGS sequence"/>
</dbReference>
<feature type="domain" description="Nitroreductase" evidence="4">
    <location>
        <begin position="81"/>
        <end position="165"/>
    </location>
</feature>
<dbReference type="PANTHER" id="PTHR43673">
    <property type="entry name" value="NAD(P)H NITROREDUCTASE YDGI-RELATED"/>
    <property type="match status" value="1"/>
</dbReference>
<accession>A0A831QVC4</accession>
<dbReference type="Pfam" id="PF00881">
    <property type="entry name" value="Nitroreductase"/>
    <property type="match status" value="2"/>
</dbReference>
<name>A0A831QVC4_9FLAO</name>
<dbReference type="GO" id="GO:0016491">
    <property type="term" value="F:oxidoreductase activity"/>
    <property type="evidence" value="ECO:0007669"/>
    <property type="project" value="UniProtKB-KW"/>
</dbReference>
<comment type="similarity">
    <text evidence="1">Belongs to the nitroreductase family.</text>
</comment>
<dbReference type="Gene3D" id="3.40.109.10">
    <property type="entry name" value="NADH Oxidase"/>
    <property type="match status" value="1"/>
</dbReference>
<evidence type="ECO:0000256" key="1">
    <source>
        <dbReference type="ARBA" id="ARBA00007118"/>
    </source>
</evidence>
<dbReference type="SUPFAM" id="SSF55469">
    <property type="entry name" value="FMN-dependent nitroreductase-like"/>
    <property type="match status" value="1"/>
</dbReference>
<dbReference type="PANTHER" id="PTHR43673:SF10">
    <property type="entry name" value="NADH DEHYDROGENASE_NAD(P)H NITROREDUCTASE XCC3605-RELATED"/>
    <property type="match status" value="1"/>
</dbReference>
<evidence type="ECO:0000313" key="5">
    <source>
        <dbReference type="EMBL" id="HEA23397.1"/>
    </source>
</evidence>
<comment type="caution">
    <text evidence="5">The sequence shown here is derived from an EMBL/GenBank/DDBJ whole genome shotgun (WGS) entry which is preliminary data.</text>
</comment>
<protein>
    <submittedName>
        <fullName evidence="5">Nitroreductase</fullName>
    </submittedName>
</protein>
<dbReference type="InterPro" id="IPR029479">
    <property type="entry name" value="Nitroreductase"/>
</dbReference>
<feature type="domain" description="Nitroreductase" evidence="4">
    <location>
        <begin position="23"/>
        <end position="68"/>
    </location>
</feature>
<dbReference type="AlphaFoldDB" id="A0A831QVC4"/>
<keyword evidence="2" id="KW-0560">Oxidoreductase</keyword>
<feature type="region of interest" description="Disordered" evidence="3">
    <location>
        <begin position="177"/>
        <end position="206"/>
    </location>
</feature>